<gene>
    <name evidence="2" type="ORF">PIB30_073168</name>
</gene>
<keyword evidence="3" id="KW-1185">Reference proteome</keyword>
<dbReference type="EMBL" id="JASCZI010212330">
    <property type="protein sequence ID" value="MED6199140.1"/>
    <property type="molecule type" value="Genomic_DNA"/>
</dbReference>
<feature type="region of interest" description="Disordered" evidence="1">
    <location>
        <begin position="27"/>
        <end position="67"/>
    </location>
</feature>
<dbReference type="Proteomes" id="UP001341840">
    <property type="component" value="Unassembled WGS sequence"/>
</dbReference>
<name>A0ABU6XM64_9FABA</name>
<evidence type="ECO:0000256" key="1">
    <source>
        <dbReference type="SAM" id="MobiDB-lite"/>
    </source>
</evidence>
<feature type="compositionally biased region" description="Basic and acidic residues" evidence="1">
    <location>
        <begin position="31"/>
        <end position="41"/>
    </location>
</feature>
<proteinExistence type="predicted"/>
<evidence type="ECO:0000313" key="2">
    <source>
        <dbReference type="EMBL" id="MED6199140.1"/>
    </source>
</evidence>
<sequence>MVDVLSFQRRQEFRRWLKLKGRQQKLTCNESSHRRNQKESKINNVLTGGGSNGSDGEHSGSDESSETHSLSTRFSLFIVHIKLGFSSSRQRWWSSSPVTAAMETSTEVLAKMVVVALRTTAASPFFGDGETRLEDDDGGGRRCAAAELHQRLSLSLTLRFFLSSRRVCVSLLLLSEK</sequence>
<reference evidence="2 3" key="1">
    <citation type="journal article" date="2023" name="Plants (Basel)">
        <title>Bridging the Gap: Combining Genomics and Transcriptomics Approaches to Understand Stylosanthes scabra, an Orphan Legume from the Brazilian Caatinga.</title>
        <authorList>
            <person name="Ferreira-Neto J.R.C."/>
            <person name="da Silva M.D."/>
            <person name="Binneck E."/>
            <person name="de Melo N.F."/>
            <person name="da Silva R.H."/>
            <person name="de Melo A.L.T.M."/>
            <person name="Pandolfi V."/>
            <person name="Bustamante F.O."/>
            <person name="Brasileiro-Vidal A.C."/>
            <person name="Benko-Iseppon A.M."/>
        </authorList>
    </citation>
    <scope>NUCLEOTIDE SEQUENCE [LARGE SCALE GENOMIC DNA]</scope>
    <source>
        <tissue evidence="2">Leaves</tissue>
    </source>
</reference>
<protein>
    <submittedName>
        <fullName evidence="2">Uncharacterized protein</fullName>
    </submittedName>
</protein>
<comment type="caution">
    <text evidence="2">The sequence shown here is derived from an EMBL/GenBank/DDBJ whole genome shotgun (WGS) entry which is preliminary data.</text>
</comment>
<evidence type="ECO:0000313" key="3">
    <source>
        <dbReference type="Proteomes" id="UP001341840"/>
    </source>
</evidence>
<accession>A0ABU6XM64</accession>
<organism evidence="2 3">
    <name type="scientific">Stylosanthes scabra</name>
    <dbReference type="NCBI Taxonomy" id="79078"/>
    <lineage>
        <taxon>Eukaryota</taxon>
        <taxon>Viridiplantae</taxon>
        <taxon>Streptophyta</taxon>
        <taxon>Embryophyta</taxon>
        <taxon>Tracheophyta</taxon>
        <taxon>Spermatophyta</taxon>
        <taxon>Magnoliopsida</taxon>
        <taxon>eudicotyledons</taxon>
        <taxon>Gunneridae</taxon>
        <taxon>Pentapetalae</taxon>
        <taxon>rosids</taxon>
        <taxon>fabids</taxon>
        <taxon>Fabales</taxon>
        <taxon>Fabaceae</taxon>
        <taxon>Papilionoideae</taxon>
        <taxon>50 kb inversion clade</taxon>
        <taxon>dalbergioids sensu lato</taxon>
        <taxon>Dalbergieae</taxon>
        <taxon>Pterocarpus clade</taxon>
        <taxon>Stylosanthes</taxon>
    </lineage>
</organism>